<evidence type="ECO:0000313" key="1">
    <source>
        <dbReference type="EMBL" id="AAQ00047.1"/>
    </source>
</evidence>
<dbReference type="KEGG" id="pma:Pro_1002"/>
<dbReference type="EnsemblBacteria" id="AAQ00047">
    <property type="protein sequence ID" value="AAQ00047"/>
    <property type="gene ID" value="Pro_1002"/>
</dbReference>
<dbReference type="EMBL" id="AE017126">
    <property type="protein sequence ID" value="AAQ00047.1"/>
    <property type="molecule type" value="Genomic_DNA"/>
</dbReference>
<dbReference type="PATRIC" id="fig|167539.5.peg.1052"/>
<protein>
    <submittedName>
        <fullName evidence="1">Uncharacterized protein</fullName>
    </submittedName>
</protein>
<organism evidence="1 2">
    <name type="scientific">Prochlorococcus marinus (strain SARG / CCMP1375 / SS120)</name>
    <dbReference type="NCBI Taxonomy" id="167539"/>
    <lineage>
        <taxon>Bacteria</taxon>
        <taxon>Bacillati</taxon>
        <taxon>Cyanobacteriota</taxon>
        <taxon>Cyanophyceae</taxon>
        <taxon>Synechococcales</taxon>
        <taxon>Prochlorococcaceae</taxon>
        <taxon>Prochlorococcus</taxon>
    </lineage>
</organism>
<evidence type="ECO:0000313" key="2">
    <source>
        <dbReference type="Proteomes" id="UP000001420"/>
    </source>
</evidence>
<sequence length="54" mass="6253">MTTLEKIEYAETRIKELQLLINHWRLTELENSDTVMRVLSTSRTAENNSDCIAA</sequence>
<dbReference type="RefSeq" id="WP_011125154.1">
    <property type="nucleotide sequence ID" value="NC_005042.1"/>
</dbReference>
<keyword evidence="2" id="KW-1185">Reference proteome</keyword>
<dbReference type="STRING" id="167539.Pro_1002"/>
<dbReference type="AlphaFoldDB" id="Q7VBU0"/>
<dbReference type="HOGENOM" id="CLU_3046845_0_0_3"/>
<accession>Q7VBU0</accession>
<gene>
    <name evidence="1" type="ordered locus">Pro_1002</name>
</gene>
<name>Q7VBU0_PROMA</name>
<reference evidence="1 2" key="1">
    <citation type="journal article" date="2003" name="Proc. Natl. Acad. Sci. U.S.A.">
        <title>Genome sequence of the cyanobacterium Prochlorococcus marinus SS120, a nearly minimal oxyphototrophic genome.</title>
        <authorList>
            <person name="Dufresne A."/>
            <person name="Salanoubat M."/>
            <person name="Partensky F."/>
            <person name="Artiguenave F."/>
            <person name="Axmann I.M."/>
            <person name="Barbe V."/>
            <person name="Duprat S."/>
            <person name="Galperin M.Y."/>
            <person name="Koonin E.V."/>
            <person name="Le Gall F."/>
            <person name="Makarova K.S."/>
            <person name="Ostrowski M."/>
            <person name="Oztas S."/>
            <person name="Robert C."/>
            <person name="Rogozin I.B."/>
            <person name="Scanlan D.J."/>
            <person name="Tandeau de Marsac N."/>
            <person name="Weissenbach J."/>
            <person name="Wincker P."/>
            <person name="Wolf Y.I."/>
            <person name="Hess W.R."/>
        </authorList>
    </citation>
    <scope>NUCLEOTIDE SEQUENCE [LARGE SCALE GENOMIC DNA]</scope>
    <source>
        <strain evidence="2">SARG / CCMP1375 / SS120</strain>
    </source>
</reference>
<proteinExistence type="predicted"/>
<dbReference type="Proteomes" id="UP000001420">
    <property type="component" value="Chromosome"/>
</dbReference>